<dbReference type="PANTHER" id="PTHR11129:SF3">
    <property type="entry name" value="PROTEIN PRENYLTRANSFERASE ALPHA SUBUNIT REPEAT-CONTAINING PROTEIN 1"/>
    <property type="match status" value="1"/>
</dbReference>
<evidence type="ECO:0000256" key="5">
    <source>
        <dbReference type="SAM" id="MobiDB-lite"/>
    </source>
</evidence>
<dbReference type="EMBL" id="JARBDR010000903">
    <property type="protein sequence ID" value="KAJ8304130.1"/>
    <property type="molecule type" value="Genomic_DNA"/>
</dbReference>
<organism evidence="6 7">
    <name type="scientific">Tegillarca granosa</name>
    <name type="common">Malaysian cockle</name>
    <name type="synonym">Anadara granosa</name>
    <dbReference type="NCBI Taxonomy" id="220873"/>
    <lineage>
        <taxon>Eukaryota</taxon>
        <taxon>Metazoa</taxon>
        <taxon>Spiralia</taxon>
        <taxon>Lophotrochozoa</taxon>
        <taxon>Mollusca</taxon>
        <taxon>Bivalvia</taxon>
        <taxon>Autobranchia</taxon>
        <taxon>Pteriomorphia</taxon>
        <taxon>Arcoida</taxon>
        <taxon>Arcoidea</taxon>
        <taxon>Arcidae</taxon>
        <taxon>Tegillarca</taxon>
    </lineage>
</organism>
<dbReference type="Proteomes" id="UP001217089">
    <property type="component" value="Unassembled WGS sequence"/>
</dbReference>
<dbReference type="InterPro" id="IPR002088">
    <property type="entry name" value="Prenyl_trans_a"/>
</dbReference>
<dbReference type="Pfam" id="PF01239">
    <property type="entry name" value="PPTA"/>
    <property type="match status" value="2"/>
</dbReference>
<sequence length="399" mass="46546">MAEKSDMELGGHFRKGEVEYHVGNYTLSIMSYKVFIYLKESQKESLLEPPLDLLKEMGADGSDDTMNDSSGDKQDEKKSYKRKAVLLFIYRDEYDFLPVLEPKHNRSPLILQEHKLGLEMWSVKILYQYAYNTLLSWRHKQTPTKFLDPKSLICLSRKELVESGDLSIVDDLKLGALKYMECYLMSSHGSNHSNGSNSLYEEFVNMDAIDVNVDVMGAHNGQFLDAGLPLVPDHHECIQKEFSVCQKAAEKYQCNYNAWSHRIWVVENCYNCSINADNLKEQLSISYRNLIQKELQFIIDLIKRYHGHEALWYHRRYVFQAMCKACDMTSVAIETISPDGNSEQPLQNYQKKTKFENDCQLLLLREVDMVSKFDLISKDKYHKNLAQKYLDWIQKCCRR</sequence>
<comment type="caution">
    <text evidence="6">The sequence shown here is derived from an EMBL/GenBank/DDBJ whole genome shotgun (WGS) entry which is preliminary data.</text>
</comment>
<dbReference type="SUPFAM" id="SSF48439">
    <property type="entry name" value="Protein prenylyltransferase"/>
    <property type="match status" value="1"/>
</dbReference>
<evidence type="ECO:0000256" key="4">
    <source>
        <dbReference type="ARBA" id="ARBA00022737"/>
    </source>
</evidence>
<keyword evidence="7" id="KW-1185">Reference proteome</keyword>
<comment type="similarity">
    <text evidence="1">Belongs to the protein prenyltransferase subunit alpha family.</text>
</comment>
<dbReference type="Gene3D" id="1.25.40.120">
    <property type="entry name" value="Protein prenylyltransferase"/>
    <property type="match status" value="1"/>
</dbReference>
<keyword evidence="2" id="KW-0637">Prenyltransferase</keyword>
<evidence type="ECO:0000256" key="2">
    <source>
        <dbReference type="ARBA" id="ARBA00022602"/>
    </source>
</evidence>
<dbReference type="PANTHER" id="PTHR11129">
    <property type="entry name" value="PROTEIN FARNESYLTRANSFERASE ALPHA SUBUNIT/RAB GERANYLGERANYL TRANSFERASE ALPHA SUBUNIT"/>
    <property type="match status" value="1"/>
</dbReference>
<keyword evidence="4" id="KW-0677">Repeat</keyword>
<accession>A0ABQ9EG09</accession>
<evidence type="ECO:0000313" key="7">
    <source>
        <dbReference type="Proteomes" id="UP001217089"/>
    </source>
</evidence>
<dbReference type="PROSITE" id="PS51147">
    <property type="entry name" value="PFTA"/>
    <property type="match status" value="1"/>
</dbReference>
<feature type="region of interest" description="Disordered" evidence="5">
    <location>
        <begin position="58"/>
        <end position="77"/>
    </location>
</feature>
<proteinExistence type="inferred from homology"/>
<evidence type="ECO:0000313" key="6">
    <source>
        <dbReference type="EMBL" id="KAJ8304130.1"/>
    </source>
</evidence>
<evidence type="ECO:0000256" key="3">
    <source>
        <dbReference type="ARBA" id="ARBA00022679"/>
    </source>
</evidence>
<protein>
    <submittedName>
        <fullName evidence="6">Uncharacterized protein</fullName>
    </submittedName>
</protein>
<gene>
    <name evidence="6" type="ORF">KUTeg_017713</name>
</gene>
<name>A0ABQ9EG09_TEGGR</name>
<evidence type="ECO:0000256" key="1">
    <source>
        <dbReference type="ARBA" id="ARBA00006734"/>
    </source>
</evidence>
<reference evidence="6 7" key="1">
    <citation type="submission" date="2022-12" db="EMBL/GenBank/DDBJ databases">
        <title>Chromosome-level genome of Tegillarca granosa.</title>
        <authorList>
            <person name="Kim J."/>
        </authorList>
    </citation>
    <scope>NUCLEOTIDE SEQUENCE [LARGE SCALE GENOMIC DNA]</scope>
    <source>
        <strain evidence="6">Teg-2019</strain>
        <tissue evidence="6">Adductor muscle</tissue>
    </source>
</reference>
<keyword evidence="3" id="KW-0808">Transferase</keyword>